<keyword evidence="1" id="KW-0812">Transmembrane</keyword>
<comment type="caution">
    <text evidence="2">The sequence shown here is derived from an EMBL/GenBank/DDBJ whole genome shotgun (WGS) entry which is preliminary data.</text>
</comment>
<dbReference type="EMBL" id="LLXI01001465">
    <property type="protein sequence ID" value="PKY53813.1"/>
    <property type="molecule type" value="Genomic_DNA"/>
</dbReference>
<dbReference type="VEuPathDB" id="FungiDB:FUN_015779"/>
<evidence type="ECO:0000313" key="2">
    <source>
        <dbReference type="EMBL" id="PKY53813.1"/>
    </source>
</evidence>
<reference evidence="2 3" key="1">
    <citation type="submission" date="2015-10" db="EMBL/GenBank/DDBJ databases">
        <title>Genome analyses suggest a sexual origin of heterokaryosis in a supposedly ancient asexual fungus.</title>
        <authorList>
            <person name="Ropars J."/>
            <person name="Sedzielewska K."/>
            <person name="Noel J."/>
            <person name="Charron P."/>
            <person name="Farinelli L."/>
            <person name="Marton T."/>
            <person name="Kruger M."/>
            <person name="Pelin A."/>
            <person name="Brachmann A."/>
            <person name="Corradi N."/>
        </authorList>
    </citation>
    <scope>NUCLEOTIDE SEQUENCE [LARGE SCALE GENOMIC DNA]</scope>
    <source>
        <strain evidence="2 3">A4</strain>
    </source>
</reference>
<organism evidence="2 3">
    <name type="scientific">Rhizophagus irregularis</name>
    <dbReference type="NCBI Taxonomy" id="588596"/>
    <lineage>
        <taxon>Eukaryota</taxon>
        <taxon>Fungi</taxon>
        <taxon>Fungi incertae sedis</taxon>
        <taxon>Mucoromycota</taxon>
        <taxon>Glomeromycotina</taxon>
        <taxon>Glomeromycetes</taxon>
        <taxon>Glomerales</taxon>
        <taxon>Glomeraceae</taxon>
        <taxon>Rhizophagus</taxon>
    </lineage>
</organism>
<feature type="transmembrane region" description="Helical" evidence="1">
    <location>
        <begin position="254"/>
        <end position="274"/>
    </location>
</feature>
<keyword evidence="1" id="KW-0472">Membrane</keyword>
<protein>
    <submittedName>
        <fullName evidence="2">Uncharacterized protein</fullName>
    </submittedName>
</protein>
<sequence>MNYQILKQLDIKIVNLSVKEMKVLDDCRKDIRNKLMLQKEVKRNEYIVEIIEEALIVNEFNLYWEKILITGDYRGWRKKCTEAIWKNEILNSGKLDLFYYNFKCEFDWFRTLKFVSNRNKFSAWQCSDDDTKYRKYRTYKIKNLMQKGIEDWDHIWICECNSWTMKELIESINEYELELLKGKILEEIKILRFINMDFIQVLYQPSLVLIGKSRIWELLRGVYNNNFNILSNKKDHKKLKNCGVFFMKNLGLKFGLGILEFSFILVVAGFLFLYERCPLETWTIAGSEDLDEPELIDK</sequence>
<keyword evidence="1" id="KW-1133">Transmembrane helix</keyword>
<proteinExistence type="predicted"/>
<evidence type="ECO:0000256" key="1">
    <source>
        <dbReference type="SAM" id="Phobius"/>
    </source>
</evidence>
<dbReference type="AlphaFoldDB" id="A0A2I1H4K9"/>
<dbReference type="Proteomes" id="UP000234323">
    <property type="component" value="Unassembled WGS sequence"/>
</dbReference>
<keyword evidence="3" id="KW-1185">Reference proteome</keyword>
<dbReference type="VEuPathDB" id="FungiDB:RhiirFUN_022391"/>
<gene>
    <name evidence="2" type="ORF">RhiirA4_472233</name>
</gene>
<name>A0A2I1H4K9_9GLOM</name>
<evidence type="ECO:0000313" key="3">
    <source>
        <dbReference type="Proteomes" id="UP000234323"/>
    </source>
</evidence>
<dbReference type="VEuPathDB" id="FungiDB:RhiirA1_468511"/>
<accession>A0A2I1H4K9</accession>